<evidence type="ECO:0000256" key="3">
    <source>
        <dbReference type="ARBA" id="ARBA00022801"/>
    </source>
</evidence>
<dbReference type="NCBIfam" id="NF011000">
    <property type="entry name" value="PRK14426.1"/>
    <property type="match status" value="1"/>
</dbReference>
<accession>A0A9X0R7C6</accession>
<dbReference type="InterPro" id="IPR001792">
    <property type="entry name" value="Acylphosphatase-like_dom"/>
</dbReference>
<sequence>MNDLISETFIVSGRVQGVGFRYHTAQQASKLSVFGYAKNLPSSEVEVLAVGQADQLEQLFIWLQQGPKTARVIQVIRSQVTIDSVPSDFQIL</sequence>
<dbReference type="InterPro" id="IPR020456">
    <property type="entry name" value="Acylphosphatase"/>
</dbReference>
<evidence type="ECO:0000256" key="6">
    <source>
        <dbReference type="RuleBase" id="RU004168"/>
    </source>
</evidence>
<dbReference type="RefSeq" id="WP_187025841.1">
    <property type="nucleotide sequence ID" value="NZ_JACRUP010000004.1"/>
</dbReference>
<comment type="catalytic activity">
    <reaction evidence="4 5">
        <text>an acyl phosphate + H2O = a carboxylate + phosphate + H(+)</text>
        <dbReference type="Rhea" id="RHEA:14965"/>
        <dbReference type="ChEBI" id="CHEBI:15377"/>
        <dbReference type="ChEBI" id="CHEBI:15378"/>
        <dbReference type="ChEBI" id="CHEBI:29067"/>
        <dbReference type="ChEBI" id="CHEBI:43474"/>
        <dbReference type="ChEBI" id="CHEBI:59918"/>
        <dbReference type="EC" id="3.6.1.7"/>
    </reaction>
</comment>
<comment type="similarity">
    <text evidence="1 6">Belongs to the acylphosphatase family.</text>
</comment>
<dbReference type="Proteomes" id="UP000615796">
    <property type="component" value="Unassembled WGS sequence"/>
</dbReference>
<protein>
    <recommendedName>
        <fullName evidence="2 5">acylphosphatase</fullName>
        <ecNumber evidence="2 5">3.6.1.7</ecNumber>
    </recommendedName>
</protein>
<organism evidence="8 9">
    <name type="scientific">Vibrio metschnikovii</name>
    <dbReference type="NCBI Taxonomy" id="28172"/>
    <lineage>
        <taxon>Bacteria</taxon>
        <taxon>Pseudomonadati</taxon>
        <taxon>Pseudomonadota</taxon>
        <taxon>Gammaproteobacteria</taxon>
        <taxon>Vibrionales</taxon>
        <taxon>Vibrionaceae</taxon>
        <taxon>Vibrio</taxon>
    </lineage>
</organism>
<keyword evidence="3 5" id="KW-0378">Hydrolase</keyword>
<evidence type="ECO:0000256" key="2">
    <source>
        <dbReference type="ARBA" id="ARBA00012150"/>
    </source>
</evidence>
<feature type="domain" description="Acylphosphatase-like" evidence="7">
    <location>
        <begin position="6"/>
        <end position="92"/>
    </location>
</feature>
<dbReference type="PROSITE" id="PS00150">
    <property type="entry name" value="ACYLPHOSPHATASE_1"/>
    <property type="match status" value="1"/>
</dbReference>
<dbReference type="SUPFAM" id="SSF54975">
    <property type="entry name" value="Acylphosphatase/BLUF domain-like"/>
    <property type="match status" value="1"/>
</dbReference>
<dbReference type="InterPro" id="IPR017968">
    <property type="entry name" value="Acylphosphatase_CS"/>
</dbReference>
<evidence type="ECO:0000256" key="1">
    <source>
        <dbReference type="ARBA" id="ARBA00005614"/>
    </source>
</evidence>
<keyword evidence="9" id="KW-1185">Reference proteome</keyword>
<proteinExistence type="inferred from homology"/>
<reference evidence="8" key="1">
    <citation type="submission" date="2020-08" db="EMBL/GenBank/DDBJ databases">
        <title>Genome Sequencing and Pan-Genome Analysis of Migratory bird Vibrio Strains, Inner Mongolia.</title>
        <authorList>
            <person name="Zheng L."/>
        </authorList>
    </citation>
    <scope>NUCLEOTIDE SEQUENCE</scope>
    <source>
        <strain evidence="8">M13F</strain>
    </source>
</reference>
<evidence type="ECO:0000313" key="9">
    <source>
        <dbReference type="Proteomes" id="UP000615796"/>
    </source>
</evidence>
<evidence type="ECO:0000259" key="7">
    <source>
        <dbReference type="PROSITE" id="PS51160"/>
    </source>
</evidence>
<dbReference type="InterPro" id="IPR036046">
    <property type="entry name" value="Acylphosphatase-like_dom_sf"/>
</dbReference>
<dbReference type="EC" id="3.6.1.7" evidence="2 5"/>
<feature type="active site" evidence="5">
    <location>
        <position position="21"/>
    </location>
</feature>
<dbReference type="GO" id="GO:0003998">
    <property type="term" value="F:acylphosphatase activity"/>
    <property type="evidence" value="ECO:0007669"/>
    <property type="project" value="UniProtKB-EC"/>
</dbReference>
<dbReference type="PROSITE" id="PS51160">
    <property type="entry name" value="ACYLPHOSPHATASE_3"/>
    <property type="match status" value="1"/>
</dbReference>
<dbReference type="Gene3D" id="3.30.70.100">
    <property type="match status" value="1"/>
</dbReference>
<name>A0A9X0R7C6_VIBME</name>
<feature type="active site" evidence="5">
    <location>
        <position position="39"/>
    </location>
</feature>
<dbReference type="PANTHER" id="PTHR10029">
    <property type="entry name" value="ACYLPHOSPHATASE"/>
    <property type="match status" value="1"/>
</dbReference>
<dbReference type="Pfam" id="PF00708">
    <property type="entry name" value="Acylphosphatase"/>
    <property type="match status" value="1"/>
</dbReference>
<comment type="caution">
    <text evidence="8">The sequence shown here is derived from an EMBL/GenBank/DDBJ whole genome shotgun (WGS) entry which is preliminary data.</text>
</comment>
<dbReference type="AlphaFoldDB" id="A0A9X0R7C6"/>
<evidence type="ECO:0000256" key="5">
    <source>
        <dbReference type="PROSITE-ProRule" id="PRU00520"/>
    </source>
</evidence>
<dbReference type="PANTHER" id="PTHR10029:SF3">
    <property type="entry name" value="ACYLPHOSPHATASE-RELATED"/>
    <property type="match status" value="1"/>
</dbReference>
<evidence type="ECO:0000313" key="8">
    <source>
        <dbReference type="EMBL" id="MBC5851008.1"/>
    </source>
</evidence>
<gene>
    <name evidence="8" type="primary">yccX</name>
    <name evidence="8" type="ORF">H8Q88_08510</name>
</gene>
<evidence type="ECO:0000256" key="4">
    <source>
        <dbReference type="ARBA" id="ARBA00047645"/>
    </source>
</evidence>
<dbReference type="EMBL" id="JACRUP010000004">
    <property type="protein sequence ID" value="MBC5851008.1"/>
    <property type="molecule type" value="Genomic_DNA"/>
</dbReference>